<dbReference type="InterPro" id="IPR016197">
    <property type="entry name" value="Chromo-like_dom_sf"/>
</dbReference>
<dbReference type="EMBL" id="JARKNE010000003">
    <property type="protein sequence ID" value="KAK5838614.1"/>
    <property type="molecule type" value="Genomic_DNA"/>
</dbReference>
<evidence type="ECO:0000313" key="4">
    <source>
        <dbReference type="Proteomes" id="UP001358586"/>
    </source>
</evidence>
<feature type="domain" description="Tf2-1-like SH3-like" evidence="2">
    <location>
        <begin position="54"/>
        <end position="118"/>
    </location>
</feature>
<comment type="caution">
    <text evidence="3">The sequence shown here is derived from an EMBL/GenBank/DDBJ whole genome shotgun (WGS) entry which is preliminary data.</text>
</comment>
<dbReference type="PANTHER" id="PTHR46148">
    <property type="entry name" value="CHROMO DOMAIN-CONTAINING PROTEIN"/>
    <property type="match status" value="1"/>
</dbReference>
<name>A0ABR0QH21_GOSAR</name>
<dbReference type="SUPFAM" id="SSF54160">
    <property type="entry name" value="Chromo domain-like"/>
    <property type="match status" value="1"/>
</dbReference>
<keyword evidence="4" id="KW-1185">Reference proteome</keyword>
<feature type="domain" description="Chromo" evidence="1">
    <location>
        <begin position="142"/>
        <end position="187"/>
    </location>
</feature>
<gene>
    <name evidence="3" type="ORF">PVK06_007348</name>
</gene>
<accession>A0ABR0QH21</accession>
<sequence length="189" mass="21665">MPYLAAASTVAIVDRSLQAREAARKLLHFFLTMAKNHMKHFTDKHRSERAFEVGDLDYLRLQLYRQQTVRKILNQKLSPKYYGPFPVVKRVGTVAYTLQLPQGSRIHLTFHVSQLKKHIGFAPNQTQLPLVDDDGALQKGPARIVDRRVVKKGNQAVTEVLVEWINSFPEDATWESLAMLQSKFPHLHP</sequence>
<dbReference type="PANTHER" id="PTHR46148:SF52">
    <property type="entry name" value="OS04G0603800 PROTEIN"/>
    <property type="match status" value="1"/>
</dbReference>
<proteinExistence type="predicted"/>
<dbReference type="Proteomes" id="UP001358586">
    <property type="component" value="Chromosome 3"/>
</dbReference>
<evidence type="ECO:0000313" key="3">
    <source>
        <dbReference type="EMBL" id="KAK5838614.1"/>
    </source>
</evidence>
<dbReference type="InterPro" id="IPR056924">
    <property type="entry name" value="SH3_Tf2-1"/>
</dbReference>
<protein>
    <recommendedName>
        <fullName evidence="5">Chromo domain-containing protein</fullName>
    </recommendedName>
</protein>
<evidence type="ECO:0008006" key="5">
    <source>
        <dbReference type="Google" id="ProtNLM"/>
    </source>
</evidence>
<organism evidence="3 4">
    <name type="scientific">Gossypium arboreum</name>
    <name type="common">Tree cotton</name>
    <name type="synonym">Gossypium nanking</name>
    <dbReference type="NCBI Taxonomy" id="29729"/>
    <lineage>
        <taxon>Eukaryota</taxon>
        <taxon>Viridiplantae</taxon>
        <taxon>Streptophyta</taxon>
        <taxon>Embryophyta</taxon>
        <taxon>Tracheophyta</taxon>
        <taxon>Spermatophyta</taxon>
        <taxon>Magnoliopsida</taxon>
        <taxon>eudicotyledons</taxon>
        <taxon>Gunneridae</taxon>
        <taxon>Pentapetalae</taxon>
        <taxon>rosids</taxon>
        <taxon>malvids</taxon>
        <taxon>Malvales</taxon>
        <taxon>Malvaceae</taxon>
        <taxon>Malvoideae</taxon>
        <taxon>Gossypium</taxon>
    </lineage>
</organism>
<evidence type="ECO:0000259" key="1">
    <source>
        <dbReference type="Pfam" id="PF00385"/>
    </source>
</evidence>
<dbReference type="Pfam" id="PF00385">
    <property type="entry name" value="Chromo"/>
    <property type="match status" value="1"/>
</dbReference>
<dbReference type="Pfam" id="PF24626">
    <property type="entry name" value="SH3_Tf2-1"/>
    <property type="match status" value="1"/>
</dbReference>
<evidence type="ECO:0000259" key="2">
    <source>
        <dbReference type="Pfam" id="PF24626"/>
    </source>
</evidence>
<reference evidence="3 4" key="1">
    <citation type="submission" date="2023-03" db="EMBL/GenBank/DDBJ databases">
        <title>WGS of Gossypium arboreum.</title>
        <authorList>
            <person name="Yu D."/>
        </authorList>
    </citation>
    <scope>NUCLEOTIDE SEQUENCE [LARGE SCALE GENOMIC DNA]</scope>
    <source>
        <tissue evidence="3">Leaf</tissue>
    </source>
</reference>
<dbReference type="InterPro" id="IPR023780">
    <property type="entry name" value="Chromo_domain"/>
</dbReference>